<organism evidence="2 3">
    <name type="scientific">Streblomastix strix</name>
    <dbReference type="NCBI Taxonomy" id="222440"/>
    <lineage>
        <taxon>Eukaryota</taxon>
        <taxon>Metamonada</taxon>
        <taxon>Preaxostyla</taxon>
        <taxon>Oxymonadida</taxon>
        <taxon>Streblomastigidae</taxon>
        <taxon>Streblomastix</taxon>
    </lineage>
</organism>
<dbReference type="EMBL" id="SNRW01022584">
    <property type="protein sequence ID" value="KAA6363699.1"/>
    <property type="molecule type" value="Genomic_DNA"/>
</dbReference>
<protein>
    <submittedName>
        <fullName evidence="2">Uncharacterized protein</fullName>
    </submittedName>
</protein>
<name>A0A5J4U0D1_9EUKA</name>
<feature type="non-terminal residue" evidence="2">
    <location>
        <position position="327"/>
    </location>
</feature>
<reference evidence="2 3" key="1">
    <citation type="submission" date="2019-03" db="EMBL/GenBank/DDBJ databases">
        <title>Single cell metagenomics reveals metabolic interactions within the superorganism composed of flagellate Streblomastix strix and complex community of Bacteroidetes bacteria on its surface.</title>
        <authorList>
            <person name="Treitli S.C."/>
            <person name="Kolisko M."/>
            <person name="Husnik F."/>
            <person name="Keeling P."/>
            <person name="Hampl V."/>
        </authorList>
    </citation>
    <scope>NUCLEOTIDE SEQUENCE [LARGE SCALE GENOMIC DNA]</scope>
    <source>
        <strain evidence="2">ST1C</strain>
    </source>
</reference>
<feature type="region of interest" description="Disordered" evidence="1">
    <location>
        <begin position="278"/>
        <end position="299"/>
    </location>
</feature>
<gene>
    <name evidence="2" type="ORF">EZS28_040774</name>
</gene>
<evidence type="ECO:0000313" key="2">
    <source>
        <dbReference type="EMBL" id="KAA6363699.1"/>
    </source>
</evidence>
<comment type="caution">
    <text evidence="2">The sequence shown here is derived from an EMBL/GenBank/DDBJ whole genome shotgun (WGS) entry which is preliminary data.</text>
</comment>
<accession>A0A5J4U0D1</accession>
<evidence type="ECO:0000313" key="3">
    <source>
        <dbReference type="Proteomes" id="UP000324800"/>
    </source>
</evidence>
<dbReference type="AlphaFoldDB" id="A0A5J4U0D1"/>
<dbReference type="Proteomes" id="UP000324800">
    <property type="component" value="Unassembled WGS sequence"/>
</dbReference>
<sequence>MSKNSIKPEPSEPGLFVNFDTPKFTTKTPVATAVEQPEMRDQIENFLMSEQQPTLQDIERQLTPSQTVSERTQALMAKVLEAMTGVKVSQIKFWAMNILDEQNDETRRCEIQYPSLLPIKQVPVPDEILDSKRSLIDKILQSEQALTLYNFRQDDSQFKENRENAFCKSAKRERDQRKLLQLSCEFNQFTSGQLNRVSYVWNTSNCKDGRCEKKMLQELLNSLFGIQQQGQGRVRTKNFRQLTQSAIWKQIIRPMITQNENQTLEHNHEAQIAIAYNDMPSPNSEPRDRPPPGRGQTGPYTLRYAMISQTTIFPPSLITEQEIPEIP</sequence>
<evidence type="ECO:0000256" key="1">
    <source>
        <dbReference type="SAM" id="MobiDB-lite"/>
    </source>
</evidence>
<proteinExistence type="predicted"/>